<dbReference type="AlphaFoldDB" id="B3ERI1"/>
<evidence type="ECO:0000313" key="3">
    <source>
        <dbReference type="Proteomes" id="UP000001227"/>
    </source>
</evidence>
<gene>
    <name evidence="2" type="ordered locus">Aasi_0417</name>
</gene>
<feature type="coiled-coil region" evidence="1">
    <location>
        <begin position="149"/>
        <end position="182"/>
    </location>
</feature>
<accession>B3ERI1</accession>
<protein>
    <submittedName>
        <fullName evidence="2">Uncharacterized protein</fullName>
    </submittedName>
</protein>
<evidence type="ECO:0000313" key="2">
    <source>
        <dbReference type="EMBL" id="ACE05833.1"/>
    </source>
</evidence>
<dbReference type="Proteomes" id="UP000001227">
    <property type="component" value="Chromosome"/>
</dbReference>
<sequence>MCIHSRHTHTLKLIALLLLPILYVKCDCTNKYIGRGEVTEAMIEDVKKSIEEYSKQHPQLDKNFVNTKFAPLLETLEKLQKGKETDISESIIDATVELEQFDTIQAFIQIVKRNTKNNKSCKLLFKLEVAKSIHKIQASTEALLKETQATSVEERLKDAHREAELKERRERMDKNIATIQQEVEQLWRDEEQEGGVRKRQYFIAATRQGNMRRIKGYIQDLKDDLSEISNSNRGFPDEQKKDAKFIFKRIAKEKQELEGALEDLDYFINHPGIDPLAKYTTADIELVKSLLKGLEEHKEEMHTILASKGENLSDYESNIS</sequence>
<evidence type="ECO:0000256" key="1">
    <source>
        <dbReference type="SAM" id="Coils"/>
    </source>
</evidence>
<dbReference type="EMBL" id="CP001102">
    <property type="protein sequence ID" value="ACE05833.1"/>
    <property type="molecule type" value="Genomic_DNA"/>
</dbReference>
<organism evidence="2 3">
    <name type="scientific">Amoebophilus asiaticus (strain 5a2)</name>
    <dbReference type="NCBI Taxonomy" id="452471"/>
    <lineage>
        <taxon>Bacteria</taxon>
        <taxon>Pseudomonadati</taxon>
        <taxon>Bacteroidota</taxon>
        <taxon>Cytophagia</taxon>
        <taxon>Cytophagales</taxon>
        <taxon>Amoebophilaceae</taxon>
        <taxon>Candidatus Amoebophilus</taxon>
    </lineage>
</organism>
<reference evidence="2 3" key="1">
    <citation type="journal article" date="2010" name="J. Bacteriol.">
        <title>The genome of the amoeba symbiont 'Candidatus Amoebophilus asiaticus' reveals common mechanisms for host cell interaction among amoeba-associated bacteria.</title>
        <authorList>
            <person name="Schmitz-Esser S."/>
            <person name="Tischler P."/>
            <person name="Arnold R."/>
            <person name="Montanaro J."/>
            <person name="Wagner M."/>
            <person name="Rattei T."/>
            <person name="Horn M."/>
        </authorList>
    </citation>
    <scope>NUCLEOTIDE SEQUENCE [LARGE SCALE GENOMIC DNA]</scope>
    <source>
        <strain evidence="2 3">5a2</strain>
    </source>
</reference>
<proteinExistence type="predicted"/>
<dbReference type="HOGENOM" id="CLU_867763_0_0_10"/>
<dbReference type="STRING" id="452471.Aasi_0417"/>
<dbReference type="RefSeq" id="WP_012472596.1">
    <property type="nucleotide sequence ID" value="NC_010830.1"/>
</dbReference>
<name>B3ERI1_AMOA5</name>
<dbReference type="KEGG" id="aas:Aasi_0417"/>
<keyword evidence="3" id="KW-1185">Reference proteome</keyword>
<keyword evidence="1" id="KW-0175">Coiled coil</keyword>